<feature type="region of interest" description="Disordered" evidence="1">
    <location>
        <begin position="1"/>
        <end position="25"/>
    </location>
</feature>
<gene>
    <name evidence="2" type="primary">Necator_chrX.g25183</name>
    <name evidence="2" type="ORF">RB195_025017</name>
</gene>
<keyword evidence="3" id="KW-1185">Reference proteome</keyword>
<feature type="compositionally biased region" description="Low complexity" evidence="1">
    <location>
        <begin position="9"/>
        <end position="23"/>
    </location>
</feature>
<evidence type="ECO:0000313" key="2">
    <source>
        <dbReference type="EMBL" id="KAK6764915.1"/>
    </source>
</evidence>
<dbReference type="PANTHER" id="PTHR47331:SF8">
    <property type="match status" value="1"/>
</dbReference>
<dbReference type="PANTHER" id="PTHR47331">
    <property type="entry name" value="PHD-TYPE DOMAIN-CONTAINING PROTEIN"/>
    <property type="match status" value="1"/>
</dbReference>
<dbReference type="InterPro" id="IPR008042">
    <property type="entry name" value="Retrotrans_Pao"/>
</dbReference>
<name>A0ABR1EQJ1_NECAM</name>
<dbReference type="InterPro" id="IPR005312">
    <property type="entry name" value="DUF1759"/>
</dbReference>
<sequence>MDVASIRNSTVTSPHTSGGSSPPYTAADTINVQLRKVELFIFDGDFATYYDFWAKFKSAVHDNPSLSTTAEFIHLSSSLEGSAALVVQEYDITNPSNYHLAIEALRRLHDPQPPRGYVNITIAQEAHSQQIPTRDSIRSEQDGTSVFIPDIWKKEYQCDTPFDQEDHQRWDELVQQLKHPLPPIPRFIASTNRNTTYELAVFGNASQRLSACSAYLICRSPSTTSSQLIMAKSLLATAKLQMTMPRLELLASLISKLVAEIEAVLNSRPLSSINDTSSSPHVLRPIDFVSPQVELQLPPPNGSSLYFPSNGLSEWYKETLAVLNIFWDIWYRDYLSVISARHQHRIHKEIDQSTTSIGDFCKGRPTTEEELPTTATYSDPTTTSSQTCTWYEASLLVGSHRQPSMPNHCHVERLLVEPLNSYVKPPSCRAAAVMSYHWNPCRAAVVYVELLPVAVSSYSTSFHMVNHLRRTSQYNVMLCVVYDVIRQDVCQRAYTWRPVGQS</sequence>
<protein>
    <recommendedName>
        <fullName evidence="4">DUF5641 domain-containing protein</fullName>
    </recommendedName>
</protein>
<dbReference type="Pfam" id="PF03564">
    <property type="entry name" value="DUF1759"/>
    <property type="match status" value="1"/>
</dbReference>
<evidence type="ECO:0000256" key="1">
    <source>
        <dbReference type="SAM" id="MobiDB-lite"/>
    </source>
</evidence>
<comment type="caution">
    <text evidence="2">The sequence shown here is derived from an EMBL/GenBank/DDBJ whole genome shotgun (WGS) entry which is preliminary data.</text>
</comment>
<dbReference type="Proteomes" id="UP001303046">
    <property type="component" value="Unassembled WGS sequence"/>
</dbReference>
<feature type="region of interest" description="Disordered" evidence="1">
    <location>
        <begin position="357"/>
        <end position="380"/>
    </location>
</feature>
<proteinExistence type="predicted"/>
<reference evidence="2 3" key="1">
    <citation type="submission" date="2023-08" db="EMBL/GenBank/DDBJ databases">
        <title>A Necator americanus chromosomal reference genome.</title>
        <authorList>
            <person name="Ilik V."/>
            <person name="Petrzelkova K.J."/>
            <person name="Pardy F."/>
            <person name="Fuh T."/>
            <person name="Niatou-Singa F.S."/>
            <person name="Gouil Q."/>
            <person name="Baker L."/>
            <person name="Ritchie M.E."/>
            <person name="Jex A.R."/>
            <person name="Gazzola D."/>
            <person name="Li H."/>
            <person name="Toshio Fujiwara R."/>
            <person name="Zhan B."/>
            <person name="Aroian R.V."/>
            <person name="Pafco B."/>
            <person name="Schwarz E.M."/>
        </authorList>
    </citation>
    <scope>NUCLEOTIDE SEQUENCE [LARGE SCALE GENOMIC DNA]</scope>
    <source>
        <strain evidence="2 3">Aroian</strain>
        <tissue evidence="2">Whole animal</tissue>
    </source>
</reference>
<evidence type="ECO:0008006" key="4">
    <source>
        <dbReference type="Google" id="ProtNLM"/>
    </source>
</evidence>
<organism evidence="2 3">
    <name type="scientific">Necator americanus</name>
    <name type="common">Human hookworm</name>
    <dbReference type="NCBI Taxonomy" id="51031"/>
    <lineage>
        <taxon>Eukaryota</taxon>
        <taxon>Metazoa</taxon>
        <taxon>Ecdysozoa</taxon>
        <taxon>Nematoda</taxon>
        <taxon>Chromadorea</taxon>
        <taxon>Rhabditida</taxon>
        <taxon>Rhabditina</taxon>
        <taxon>Rhabditomorpha</taxon>
        <taxon>Strongyloidea</taxon>
        <taxon>Ancylostomatidae</taxon>
        <taxon>Bunostominae</taxon>
        <taxon>Necator</taxon>
    </lineage>
</organism>
<accession>A0ABR1EQJ1</accession>
<dbReference type="Pfam" id="PF05380">
    <property type="entry name" value="Peptidase_A17"/>
    <property type="match status" value="1"/>
</dbReference>
<evidence type="ECO:0000313" key="3">
    <source>
        <dbReference type="Proteomes" id="UP001303046"/>
    </source>
</evidence>
<dbReference type="EMBL" id="JAVFWL010000006">
    <property type="protein sequence ID" value="KAK6764915.1"/>
    <property type="molecule type" value="Genomic_DNA"/>
</dbReference>